<feature type="transmembrane region" description="Helical" evidence="13">
    <location>
        <begin position="12"/>
        <end position="35"/>
    </location>
</feature>
<comment type="function">
    <text evidence="1">Putative pheromone receptor implicated in the regulation of social as well as reproductive behavior.</text>
</comment>
<dbReference type="GeneTree" id="ENSGT00960000186612"/>
<reference evidence="15" key="2">
    <citation type="submission" date="2025-08" db="UniProtKB">
        <authorList>
            <consortium name="Ensembl"/>
        </authorList>
    </citation>
    <scope>IDENTIFICATION</scope>
    <source>
        <strain evidence="15">Brown Norway</strain>
    </source>
</reference>
<keyword evidence="11 13" id="KW-0675">Receptor</keyword>
<evidence type="ECO:0000256" key="7">
    <source>
        <dbReference type="ARBA" id="ARBA00022989"/>
    </source>
</evidence>
<evidence type="ECO:0000256" key="6">
    <source>
        <dbReference type="ARBA" id="ARBA00022692"/>
    </source>
</evidence>
<dbReference type="Proteomes" id="UP000002494">
    <property type="component" value="Chromosome 1"/>
</dbReference>
<keyword evidence="5 13" id="KW-0589">Pheromone response</keyword>
<evidence type="ECO:0000256" key="4">
    <source>
        <dbReference type="ARBA" id="ARBA00022475"/>
    </source>
</evidence>
<gene>
    <name evidence="15" type="primary">Vom1r43</name>
</gene>
<evidence type="ECO:0000256" key="12">
    <source>
        <dbReference type="ARBA" id="ARBA00023224"/>
    </source>
</evidence>
<keyword evidence="12 13" id="KW-0807">Transducer</keyword>
<comment type="similarity">
    <text evidence="3 13">Belongs to the G-protein coupled receptor 1 family.</text>
</comment>
<keyword evidence="8 13" id="KW-0297">G-protein coupled receptor</keyword>
<organism evidence="15 16">
    <name type="scientific">Rattus norvegicus</name>
    <name type="common">Rat</name>
    <dbReference type="NCBI Taxonomy" id="10116"/>
    <lineage>
        <taxon>Eukaryota</taxon>
        <taxon>Metazoa</taxon>
        <taxon>Chordata</taxon>
        <taxon>Craniata</taxon>
        <taxon>Vertebrata</taxon>
        <taxon>Euteleostomi</taxon>
        <taxon>Mammalia</taxon>
        <taxon>Eutheria</taxon>
        <taxon>Euarchontoglires</taxon>
        <taxon>Glires</taxon>
        <taxon>Rodentia</taxon>
        <taxon>Myomorpha</taxon>
        <taxon>Muroidea</taxon>
        <taxon>Muridae</taxon>
        <taxon>Murinae</taxon>
        <taxon>Rattus</taxon>
    </lineage>
</organism>
<evidence type="ECO:0000256" key="9">
    <source>
        <dbReference type="ARBA" id="ARBA00023136"/>
    </source>
</evidence>
<evidence type="ECO:0000256" key="13">
    <source>
        <dbReference type="RuleBase" id="RU364061"/>
    </source>
</evidence>
<evidence type="ECO:0000256" key="5">
    <source>
        <dbReference type="ARBA" id="ARBA00022507"/>
    </source>
</evidence>
<keyword evidence="16" id="KW-1185">Reference proteome</keyword>
<name>A0ABK0LBJ8_RAT</name>
<keyword evidence="6 13" id="KW-0812">Transmembrane</keyword>
<proteinExistence type="inferred from homology"/>
<keyword evidence="4 13" id="KW-1003">Cell membrane</keyword>
<evidence type="ECO:0000313" key="16">
    <source>
        <dbReference type="Proteomes" id="UP000002494"/>
    </source>
</evidence>
<feature type="transmembrane region" description="Helical" evidence="13">
    <location>
        <begin position="193"/>
        <end position="212"/>
    </location>
</feature>
<feature type="transmembrane region" description="Helical" evidence="13">
    <location>
        <begin position="265"/>
        <end position="288"/>
    </location>
</feature>
<accession>A0ABK0LBJ8</accession>
<evidence type="ECO:0000256" key="11">
    <source>
        <dbReference type="ARBA" id="ARBA00023170"/>
    </source>
</evidence>
<dbReference type="PANTHER" id="PTHR24062">
    <property type="entry name" value="VOMERONASAL TYPE-1 RECEPTOR"/>
    <property type="match status" value="1"/>
</dbReference>
<protein>
    <recommendedName>
        <fullName evidence="13">Vomeronasal type-1 receptor</fullName>
    </recommendedName>
</protein>
<keyword evidence="7 13" id="KW-1133">Transmembrane helix</keyword>
<comment type="subcellular location">
    <subcellularLocation>
        <location evidence="2 13">Cell membrane</location>
        <topology evidence="2 13">Multi-pass membrane protein</topology>
    </subcellularLocation>
</comment>
<feature type="domain" description="G-protein coupled receptors family 1 profile" evidence="14">
    <location>
        <begin position="24"/>
        <end position="287"/>
    </location>
</feature>
<evidence type="ECO:0000313" key="15">
    <source>
        <dbReference type="Ensembl" id="ENSRNOP00000100422.1"/>
    </source>
</evidence>
<evidence type="ECO:0000256" key="8">
    <source>
        <dbReference type="ARBA" id="ARBA00023040"/>
    </source>
</evidence>
<evidence type="ECO:0000259" key="14">
    <source>
        <dbReference type="PROSITE" id="PS50262"/>
    </source>
</evidence>
<reference evidence="15" key="3">
    <citation type="submission" date="2025-09" db="UniProtKB">
        <authorList>
            <consortium name="Ensembl"/>
        </authorList>
    </citation>
    <scope>IDENTIFICATION</scope>
    <source>
        <strain evidence="15">Brown Norway</strain>
    </source>
</reference>
<feature type="transmembrane region" description="Helical" evidence="13">
    <location>
        <begin position="169"/>
        <end position="187"/>
    </location>
</feature>
<reference evidence="15" key="1">
    <citation type="submission" date="2024-01" db="EMBL/GenBank/DDBJ databases">
        <title>GRCr8: a new rat reference genome assembly contstructed from accurate long reads and long range scaffolding.</title>
        <authorList>
            <person name="Doris P.A."/>
            <person name="Kalbfleisch T."/>
            <person name="Li K."/>
            <person name="Howe K."/>
            <person name="Wood J."/>
        </authorList>
    </citation>
    <scope>NUCLEOTIDE SEQUENCE [LARGE SCALE GENOMIC DNA]</scope>
    <source>
        <strain evidence="15">Brown Norway</strain>
    </source>
</reference>
<evidence type="ECO:0000256" key="3">
    <source>
        <dbReference type="ARBA" id="ARBA00010663"/>
    </source>
</evidence>
<dbReference type="GeneID" id="494280"/>
<evidence type="ECO:0000256" key="10">
    <source>
        <dbReference type="ARBA" id="ARBA00023157"/>
    </source>
</evidence>
<dbReference type="PRINTS" id="PR01534">
    <property type="entry name" value="VOMERONASL1R"/>
</dbReference>
<sequence>MKMASENFAMGVFLFSQITVGVLGNTSILFYYVILILNGKHLMPKDLMIEYLTFANCLNIISRGIPPTMSYFGFKVFLDDIGCKLILYIYRIARGMSLYMMCLLSCFQAITISPRNSRWIKLKQRATKYIGPSCSVSWFVHLPLNIMIPSSVSSLSYTKNSIKRVHYEYCSLLASGNVATALYMFLLCLSDGLYLGLMACSSVSMVSILYRHKRHVKHIHSAHFLKTSPEDRATQTILILLCTFVISYSYSSIVTVIRTCSKYPVLWGVNVFTFIEICFPTFSPFVLITNMKTSFSLFLPCSDKR</sequence>
<feature type="transmembrane region" description="Helical" evidence="13">
    <location>
        <begin position="233"/>
        <end position="253"/>
    </location>
</feature>
<dbReference type="InterPro" id="IPR017452">
    <property type="entry name" value="GPCR_Rhodpsn_7TM"/>
</dbReference>
<feature type="transmembrane region" description="Helical" evidence="13">
    <location>
        <begin position="97"/>
        <end position="116"/>
    </location>
</feature>
<evidence type="ECO:0000256" key="2">
    <source>
        <dbReference type="ARBA" id="ARBA00004651"/>
    </source>
</evidence>
<keyword evidence="9 13" id="KW-0472">Membrane</keyword>
<dbReference type="PROSITE" id="PS50262">
    <property type="entry name" value="G_PROTEIN_RECEP_F1_2"/>
    <property type="match status" value="1"/>
</dbReference>
<dbReference type="RefSeq" id="NP_001008932.1">
    <property type="nucleotide sequence ID" value="NM_001008932.2"/>
</dbReference>
<dbReference type="Pfam" id="PF03402">
    <property type="entry name" value="V1R"/>
    <property type="match status" value="1"/>
</dbReference>
<dbReference type="SUPFAM" id="SSF81321">
    <property type="entry name" value="Family A G protein-coupled receptor-like"/>
    <property type="match status" value="1"/>
</dbReference>
<evidence type="ECO:0000256" key="1">
    <source>
        <dbReference type="ARBA" id="ARBA00002233"/>
    </source>
</evidence>
<dbReference type="InterPro" id="IPR004072">
    <property type="entry name" value="Vmron_rcpt_1"/>
</dbReference>
<dbReference type="Gene3D" id="1.20.1070.10">
    <property type="entry name" value="Rhodopsin 7-helix transmembrane proteins"/>
    <property type="match status" value="1"/>
</dbReference>
<keyword evidence="10" id="KW-1015">Disulfide bond</keyword>
<dbReference type="Ensembl" id="ENSRNOT00000140254.1">
    <property type="protein sequence ID" value="ENSRNOP00000100422.1"/>
    <property type="gene ID" value="ENSRNOG00000080548.1"/>
</dbReference>